<gene>
    <name evidence="2" type="ORF">Tci_337037</name>
</gene>
<dbReference type="InterPro" id="IPR026960">
    <property type="entry name" value="RVT-Znf"/>
</dbReference>
<dbReference type="EMBL" id="BKCJ010121278">
    <property type="protein sequence ID" value="GEX65062.1"/>
    <property type="molecule type" value="Genomic_DNA"/>
</dbReference>
<keyword evidence="2" id="KW-0548">Nucleotidyltransferase</keyword>
<dbReference type="PANTHER" id="PTHR36617:SF15">
    <property type="entry name" value="REVERSE TRANSCRIPTASE ZINC-BINDING DOMAIN-CONTAINING PROTEIN"/>
    <property type="match status" value="1"/>
</dbReference>
<dbReference type="GO" id="GO:0003964">
    <property type="term" value="F:RNA-directed DNA polymerase activity"/>
    <property type="evidence" value="ECO:0007669"/>
    <property type="project" value="UniProtKB-KW"/>
</dbReference>
<protein>
    <submittedName>
        <fullName evidence="2">RNA-directed DNA polymerase, eukaryota</fullName>
    </submittedName>
</protein>
<sequence length="290" mass="34848">MLTELHSLKDKGFDFWSHCKKRVGNGLDTSFWYDCWIDDSALHIEFPRLFALELDKDISVVGKMNSQVTQSFRREPRGGIELQQLTDLATLLDSVILNNSKDRWYCDLSGDGEFRVKELRNFIDDKDCLPTMTNLEHRGVDLLSSNCPICHDFDEDINHSLFRCDLAQCVLRRVCRWWNFDPQEWSTFLEWQTWFLSLRLASKNKVLLEGVFYVAWWSIWRFRNHCVFEDRLPKRSTIFDDIILHSFNWCHSRYDVRVEEIRCMKVNAFEVHRNRYYNIAWEFVKWSFVL</sequence>
<evidence type="ECO:0000313" key="2">
    <source>
        <dbReference type="EMBL" id="GEX65062.1"/>
    </source>
</evidence>
<keyword evidence="2" id="KW-0808">Transferase</keyword>
<evidence type="ECO:0000259" key="1">
    <source>
        <dbReference type="Pfam" id="PF13966"/>
    </source>
</evidence>
<comment type="caution">
    <text evidence="2">The sequence shown here is derived from an EMBL/GenBank/DDBJ whole genome shotgun (WGS) entry which is preliminary data.</text>
</comment>
<dbReference type="AlphaFoldDB" id="A0A699H900"/>
<proteinExistence type="predicted"/>
<dbReference type="Pfam" id="PF13966">
    <property type="entry name" value="zf-RVT"/>
    <property type="match status" value="1"/>
</dbReference>
<reference evidence="2" key="1">
    <citation type="journal article" date="2019" name="Sci. Rep.">
        <title>Draft genome of Tanacetum cinerariifolium, the natural source of mosquito coil.</title>
        <authorList>
            <person name="Yamashiro T."/>
            <person name="Shiraishi A."/>
            <person name="Satake H."/>
            <person name="Nakayama K."/>
        </authorList>
    </citation>
    <scope>NUCLEOTIDE SEQUENCE</scope>
</reference>
<name>A0A699H900_TANCI</name>
<accession>A0A699H900</accession>
<feature type="domain" description="Reverse transcriptase zinc-binding" evidence="1">
    <location>
        <begin position="126"/>
        <end position="168"/>
    </location>
</feature>
<keyword evidence="2" id="KW-0695">RNA-directed DNA polymerase</keyword>
<dbReference type="PANTHER" id="PTHR36617">
    <property type="entry name" value="PROTEIN, PUTATIVE-RELATED"/>
    <property type="match status" value="1"/>
</dbReference>
<organism evidence="2">
    <name type="scientific">Tanacetum cinerariifolium</name>
    <name type="common">Dalmatian daisy</name>
    <name type="synonym">Chrysanthemum cinerariifolium</name>
    <dbReference type="NCBI Taxonomy" id="118510"/>
    <lineage>
        <taxon>Eukaryota</taxon>
        <taxon>Viridiplantae</taxon>
        <taxon>Streptophyta</taxon>
        <taxon>Embryophyta</taxon>
        <taxon>Tracheophyta</taxon>
        <taxon>Spermatophyta</taxon>
        <taxon>Magnoliopsida</taxon>
        <taxon>eudicotyledons</taxon>
        <taxon>Gunneridae</taxon>
        <taxon>Pentapetalae</taxon>
        <taxon>asterids</taxon>
        <taxon>campanulids</taxon>
        <taxon>Asterales</taxon>
        <taxon>Asteraceae</taxon>
        <taxon>Asteroideae</taxon>
        <taxon>Anthemideae</taxon>
        <taxon>Anthemidinae</taxon>
        <taxon>Tanacetum</taxon>
    </lineage>
</organism>